<dbReference type="FunFam" id="3.40.50.920:FF:000001">
    <property type="entry name" value="Pyruvate dehydrogenase E1 beta subunit"/>
    <property type="match status" value="1"/>
</dbReference>
<dbReference type="CDD" id="cd07036">
    <property type="entry name" value="TPP_PYR_E1-PDHc-beta_like"/>
    <property type="match status" value="1"/>
</dbReference>
<keyword evidence="2" id="KW-0560">Oxidoreductase</keyword>
<dbReference type="AlphaFoldDB" id="A0A1T4PKU6"/>
<evidence type="ECO:0000313" key="6">
    <source>
        <dbReference type="Proteomes" id="UP000196365"/>
    </source>
</evidence>
<evidence type="ECO:0000256" key="2">
    <source>
        <dbReference type="ARBA" id="ARBA00023002"/>
    </source>
</evidence>
<dbReference type="Pfam" id="PF02780">
    <property type="entry name" value="Transketolase_C"/>
    <property type="match status" value="1"/>
</dbReference>
<evidence type="ECO:0000256" key="1">
    <source>
        <dbReference type="ARBA" id="ARBA00001964"/>
    </source>
</evidence>
<reference evidence="5 6" key="1">
    <citation type="submission" date="2017-02" db="EMBL/GenBank/DDBJ databases">
        <authorList>
            <person name="Peterson S.W."/>
        </authorList>
    </citation>
    <scope>NUCLEOTIDE SEQUENCE [LARGE SCALE GENOMIC DNA]</scope>
    <source>
        <strain evidence="5 6">DSM 15102</strain>
    </source>
</reference>
<dbReference type="SUPFAM" id="SSF52518">
    <property type="entry name" value="Thiamin diphosphate-binding fold (THDP-binding)"/>
    <property type="match status" value="1"/>
</dbReference>
<dbReference type="PANTHER" id="PTHR43257">
    <property type="entry name" value="PYRUVATE DEHYDROGENASE E1 COMPONENT BETA SUBUNIT"/>
    <property type="match status" value="1"/>
</dbReference>
<comment type="cofactor">
    <cofactor evidence="1">
        <name>thiamine diphosphate</name>
        <dbReference type="ChEBI" id="CHEBI:58937"/>
    </cofactor>
</comment>
<evidence type="ECO:0000259" key="4">
    <source>
        <dbReference type="SMART" id="SM00861"/>
    </source>
</evidence>
<keyword evidence="5" id="KW-0670">Pyruvate</keyword>
<proteinExistence type="predicted"/>
<sequence length="329" mass="35973">MKEMTYAQAICLAMTEEMRRNQDIFLMGEDIGVYGGSFGVTKGMIEEFGEERIKDAPISEAAIVGSAVGAAITGMRPIIEMPFSDFITIGMDALINQGAKIRYMFGGKAKVPMVVRLPGGSGTGAAAQHSQSLEAWFCHIPGLKVVAASTPNDAKGLLKASIRDNNPVVFVESKLLYKKRGMVSEDPEFFIPLGQADIKKEGKDLTMITYGRMLSRVLKIAWKVKKEGIDVEVIDLRTLVPLDKDTIIQSVKKTGRAMIVHEAVKTGGYGGEILSTIVESEAFYFLKAPIIRLAGKDVPIPFNAQLEKAVVPSEREIQEAIYKIVDLKK</sequence>
<evidence type="ECO:0000256" key="3">
    <source>
        <dbReference type="ARBA" id="ARBA00023052"/>
    </source>
</evidence>
<keyword evidence="6" id="KW-1185">Reference proteome</keyword>
<dbReference type="Pfam" id="PF02779">
    <property type="entry name" value="Transket_pyr"/>
    <property type="match status" value="1"/>
</dbReference>
<name>A0A1T4PKU6_9FIRM</name>
<dbReference type="InterPro" id="IPR009014">
    <property type="entry name" value="Transketo_C/PFOR_II"/>
</dbReference>
<accession>A0A1T4PKU6</accession>
<dbReference type="FunFam" id="3.40.50.970:FF:000001">
    <property type="entry name" value="Pyruvate dehydrogenase E1 beta subunit"/>
    <property type="match status" value="1"/>
</dbReference>
<organism evidence="5 6">
    <name type="scientific">Garciella nitratireducens DSM 15102</name>
    <dbReference type="NCBI Taxonomy" id="1121911"/>
    <lineage>
        <taxon>Bacteria</taxon>
        <taxon>Bacillati</taxon>
        <taxon>Bacillota</taxon>
        <taxon>Clostridia</taxon>
        <taxon>Eubacteriales</taxon>
        <taxon>Eubacteriaceae</taxon>
        <taxon>Garciella</taxon>
    </lineage>
</organism>
<dbReference type="SMART" id="SM00861">
    <property type="entry name" value="Transket_pyr"/>
    <property type="match status" value="1"/>
</dbReference>
<dbReference type="GO" id="GO:0016491">
    <property type="term" value="F:oxidoreductase activity"/>
    <property type="evidence" value="ECO:0007669"/>
    <property type="project" value="UniProtKB-KW"/>
</dbReference>
<keyword evidence="3" id="KW-0786">Thiamine pyrophosphate</keyword>
<gene>
    <name evidence="5" type="ORF">SAMN02745973_02128</name>
</gene>
<evidence type="ECO:0000313" key="5">
    <source>
        <dbReference type="EMBL" id="SJZ92170.1"/>
    </source>
</evidence>
<dbReference type="Gene3D" id="3.40.50.920">
    <property type="match status" value="1"/>
</dbReference>
<dbReference type="SUPFAM" id="SSF52922">
    <property type="entry name" value="TK C-terminal domain-like"/>
    <property type="match status" value="1"/>
</dbReference>
<dbReference type="Proteomes" id="UP000196365">
    <property type="component" value="Unassembled WGS sequence"/>
</dbReference>
<dbReference type="OrthoDB" id="8732661at2"/>
<feature type="domain" description="Transketolase-like pyrimidine-binding" evidence="4">
    <location>
        <begin position="4"/>
        <end position="179"/>
    </location>
</feature>
<dbReference type="EMBL" id="FUWV01000018">
    <property type="protein sequence ID" value="SJZ92170.1"/>
    <property type="molecule type" value="Genomic_DNA"/>
</dbReference>
<dbReference type="NCBIfam" id="NF006667">
    <property type="entry name" value="PRK09212.1"/>
    <property type="match status" value="1"/>
</dbReference>
<dbReference type="InterPro" id="IPR005475">
    <property type="entry name" value="Transketolase-like_Pyr-bd"/>
</dbReference>
<protein>
    <submittedName>
        <fullName evidence="5">Pyruvate dehydrogenase E1 component beta subunit</fullName>
    </submittedName>
</protein>
<dbReference type="PANTHER" id="PTHR43257:SF2">
    <property type="entry name" value="PYRUVATE DEHYDROGENASE E1 COMPONENT SUBUNIT BETA"/>
    <property type="match status" value="1"/>
</dbReference>
<dbReference type="InterPro" id="IPR029061">
    <property type="entry name" value="THDP-binding"/>
</dbReference>
<dbReference type="RefSeq" id="WP_087679455.1">
    <property type="nucleotide sequence ID" value="NZ_FUWV01000018.1"/>
</dbReference>
<dbReference type="Gene3D" id="3.40.50.970">
    <property type="match status" value="1"/>
</dbReference>
<dbReference type="InterPro" id="IPR033248">
    <property type="entry name" value="Transketolase_C"/>
</dbReference>